<dbReference type="InterPro" id="IPR000159">
    <property type="entry name" value="RA_dom"/>
</dbReference>
<dbReference type="Gene3D" id="3.30.70.1230">
    <property type="entry name" value="Nucleotide cyclase"/>
    <property type="match status" value="1"/>
</dbReference>
<dbReference type="PROSITE" id="PS51746">
    <property type="entry name" value="PPM_2"/>
    <property type="match status" value="1"/>
</dbReference>
<feature type="region of interest" description="Disordered" evidence="13">
    <location>
        <begin position="1677"/>
        <end position="1702"/>
    </location>
</feature>
<dbReference type="GO" id="GO:0035556">
    <property type="term" value="P:intracellular signal transduction"/>
    <property type="evidence" value="ECO:0007669"/>
    <property type="project" value="InterPro"/>
</dbReference>
<gene>
    <name evidence="17" type="ORF">BB561_003061</name>
</gene>
<reference evidence="17 18" key="1">
    <citation type="journal article" date="2018" name="MBio">
        <title>Comparative Genomics Reveals the Core Gene Toolbox for the Fungus-Insect Symbiosis.</title>
        <authorList>
            <person name="Wang Y."/>
            <person name="Stata M."/>
            <person name="Wang W."/>
            <person name="Stajich J.E."/>
            <person name="White M.M."/>
            <person name="Moncalvo J.M."/>
        </authorList>
    </citation>
    <scope>NUCLEOTIDE SEQUENCE [LARGE SCALE GENOMIC DNA]</scope>
    <source>
        <strain evidence="17 18">SWE-8-4</strain>
    </source>
</reference>
<evidence type="ECO:0000256" key="13">
    <source>
        <dbReference type="SAM" id="MobiDB-lite"/>
    </source>
</evidence>
<dbReference type="InterPro" id="IPR029787">
    <property type="entry name" value="Nucleotide_cyclase"/>
</dbReference>
<dbReference type="SMART" id="SM00364">
    <property type="entry name" value="LRR_BAC"/>
    <property type="match status" value="9"/>
</dbReference>
<proteinExistence type="inferred from homology"/>
<dbReference type="Pfam" id="PF00481">
    <property type="entry name" value="PP2C"/>
    <property type="match status" value="1"/>
</dbReference>
<evidence type="ECO:0000256" key="9">
    <source>
        <dbReference type="ARBA" id="ARBA00022998"/>
    </source>
</evidence>
<accession>A0A2T9YNA1</accession>
<dbReference type="Pfam" id="PF00211">
    <property type="entry name" value="Guanylate_cyc"/>
    <property type="match status" value="1"/>
</dbReference>
<evidence type="ECO:0000259" key="14">
    <source>
        <dbReference type="PROSITE" id="PS50125"/>
    </source>
</evidence>
<evidence type="ECO:0000256" key="11">
    <source>
        <dbReference type="ARBA" id="ARBA00032597"/>
    </source>
</evidence>
<keyword evidence="7" id="KW-0677">Repeat</keyword>
<dbReference type="InterPro" id="IPR001054">
    <property type="entry name" value="A/G_cyclase"/>
</dbReference>
<dbReference type="SUPFAM" id="SSF81606">
    <property type="entry name" value="PP2C-like"/>
    <property type="match status" value="1"/>
</dbReference>
<dbReference type="Proteomes" id="UP000245383">
    <property type="component" value="Unassembled WGS sequence"/>
</dbReference>
<keyword evidence="10" id="KW-0456">Lyase</keyword>
<dbReference type="EMBL" id="MBFR01000117">
    <property type="protein sequence ID" value="PVU93744.1"/>
    <property type="molecule type" value="Genomic_DNA"/>
</dbReference>
<evidence type="ECO:0000256" key="6">
    <source>
        <dbReference type="ARBA" id="ARBA00022723"/>
    </source>
</evidence>
<feature type="region of interest" description="Disordered" evidence="13">
    <location>
        <begin position="33"/>
        <end position="94"/>
    </location>
</feature>
<dbReference type="SUPFAM" id="SSF52058">
    <property type="entry name" value="L domain-like"/>
    <property type="match status" value="2"/>
</dbReference>
<feature type="compositionally biased region" description="Basic and acidic residues" evidence="13">
    <location>
        <begin position="1005"/>
        <end position="1014"/>
    </location>
</feature>
<feature type="region of interest" description="Disordered" evidence="13">
    <location>
        <begin position="1309"/>
        <end position="1347"/>
    </location>
</feature>
<dbReference type="CDD" id="cd00143">
    <property type="entry name" value="PP2Cc"/>
    <property type="match status" value="1"/>
</dbReference>
<comment type="catalytic activity">
    <reaction evidence="1">
        <text>ATP = 3',5'-cyclic AMP + diphosphate</text>
        <dbReference type="Rhea" id="RHEA:15389"/>
        <dbReference type="ChEBI" id="CHEBI:30616"/>
        <dbReference type="ChEBI" id="CHEBI:33019"/>
        <dbReference type="ChEBI" id="CHEBI:58165"/>
        <dbReference type="EC" id="4.6.1.1"/>
    </reaction>
</comment>
<evidence type="ECO:0000256" key="5">
    <source>
        <dbReference type="ARBA" id="ARBA00022614"/>
    </source>
</evidence>
<dbReference type="Gene3D" id="3.80.10.10">
    <property type="entry name" value="Ribonuclease Inhibitor"/>
    <property type="match status" value="4"/>
</dbReference>
<protein>
    <recommendedName>
        <fullName evidence="4">Adenylate cyclase</fullName>
        <ecNumber evidence="3">4.6.1.1</ecNumber>
    </recommendedName>
    <alternativeName>
        <fullName evidence="11">ATP pyrophosphate-lyase</fullName>
    </alternativeName>
    <alternativeName>
        <fullName evidence="12">Adenylyl cyclase</fullName>
    </alternativeName>
</protein>
<feature type="compositionally biased region" description="Low complexity" evidence="13">
    <location>
        <begin position="1328"/>
        <end position="1339"/>
    </location>
</feature>
<dbReference type="SMART" id="SM00332">
    <property type="entry name" value="PP2Cc"/>
    <property type="match status" value="1"/>
</dbReference>
<dbReference type="PROSITE" id="PS51450">
    <property type="entry name" value="LRR"/>
    <property type="match status" value="2"/>
</dbReference>
<dbReference type="InterPro" id="IPR055071">
    <property type="entry name" value="RA_PHLPP-like"/>
</dbReference>
<dbReference type="EC" id="4.6.1.1" evidence="3"/>
<dbReference type="Pfam" id="PF13855">
    <property type="entry name" value="LRR_8"/>
    <property type="match status" value="3"/>
</dbReference>
<evidence type="ECO:0000256" key="12">
    <source>
        <dbReference type="ARBA" id="ARBA00032637"/>
    </source>
</evidence>
<keyword evidence="6" id="KW-0479">Metal-binding</keyword>
<dbReference type="SMART" id="SM00044">
    <property type="entry name" value="CYCc"/>
    <property type="match status" value="1"/>
</dbReference>
<keyword evidence="18" id="KW-1185">Reference proteome</keyword>
<evidence type="ECO:0000259" key="16">
    <source>
        <dbReference type="PROSITE" id="PS51746"/>
    </source>
</evidence>
<evidence type="ECO:0000256" key="7">
    <source>
        <dbReference type="ARBA" id="ARBA00022737"/>
    </source>
</evidence>
<keyword evidence="9" id="KW-0115">cAMP biosynthesis</keyword>
<evidence type="ECO:0000259" key="15">
    <source>
        <dbReference type="PROSITE" id="PS50200"/>
    </source>
</evidence>
<dbReference type="Pfam" id="PF23010">
    <property type="entry name" value="RA_3"/>
    <property type="match status" value="1"/>
</dbReference>
<dbReference type="PANTHER" id="PTHR48051">
    <property type="match status" value="1"/>
</dbReference>
<evidence type="ECO:0000256" key="1">
    <source>
        <dbReference type="ARBA" id="ARBA00001593"/>
    </source>
</evidence>
<feature type="compositionally biased region" description="Basic and acidic residues" evidence="13">
    <location>
        <begin position="2500"/>
        <end position="2515"/>
    </location>
</feature>
<dbReference type="InterPro" id="IPR032675">
    <property type="entry name" value="LRR_dom_sf"/>
</dbReference>
<keyword evidence="5" id="KW-0433">Leucine-rich repeat</keyword>
<dbReference type="Gene3D" id="3.60.40.10">
    <property type="entry name" value="PPM-type phosphatase domain"/>
    <property type="match status" value="1"/>
</dbReference>
<dbReference type="InterPro" id="IPR001932">
    <property type="entry name" value="PPM-type_phosphatase-like_dom"/>
</dbReference>
<dbReference type="InterPro" id="IPR036457">
    <property type="entry name" value="PPM-type-like_dom_sf"/>
</dbReference>
<feature type="compositionally biased region" description="Polar residues" evidence="13">
    <location>
        <begin position="183"/>
        <end position="199"/>
    </location>
</feature>
<dbReference type="SUPFAM" id="SSF55073">
    <property type="entry name" value="Nucleotide cyclase"/>
    <property type="match status" value="1"/>
</dbReference>
<dbReference type="OrthoDB" id="2021138at2759"/>
<dbReference type="GO" id="GO:0004016">
    <property type="term" value="F:adenylate cyclase activity"/>
    <property type="evidence" value="ECO:0007669"/>
    <property type="project" value="UniProtKB-EC"/>
</dbReference>
<dbReference type="InterPro" id="IPR050216">
    <property type="entry name" value="LRR_domain-containing"/>
</dbReference>
<dbReference type="InterPro" id="IPR001611">
    <property type="entry name" value="Leu-rich_rpt"/>
</dbReference>
<evidence type="ECO:0000256" key="10">
    <source>
        <dbReference type="ARBA" id="ARBA00023239"/>
    </source>
</evidence>
<feature type="compositionally biased region" description="Low complexity" evidence="13">
    <location>
        <begin position="50"/>
        <end position="71"/>
    </location>
</feature>
<feature type="compositionally biased region" description="Basic residues" evidence="13">
    <location>
        <begin position="34"/>
        <end position="43"/>
    </location>
</feature>
<evidence type="ECO:0000256" key="2">
    <source>
        <dbReference type="ARBA" id="ARBA00005381"/>
    </source>
</evidence>
<evidence type="ECO:0000256" key="3">
    <source>
        <dbReference type="ARBA" id="ARBA00012201"/>
    </source>
</evidence>
<feature type="region of interest" description="Disordered" evidence="13">
    <location>
        <begin position="996"/>
        <end position="1018"/>
    </location>
</feature>
<dbReference type="SMART" id="SM00369">
    <property type="entry name" value="LRR_TYP"/>
    <property type="match status" value="11"/>
</dbReference>
<feature type="region of interest" description="Disordered" evidence="13">
    <location>
        <begin position="2498"/>
        <end position="2522"/>
    </location>
</feature>
<dbReference type="PANTHER" id="PTHR48051:SF1">
    <property type="entry name" value="RAS SUPPRESSOR PROTEIN 1"/>
    <property type="match status" value="1"/>
</dbReference>
<feature type="domain" description="Guanylate cyclase" evidence="14">
    <location>
        <begin position="1711"/>
        <end position="1890"/>
    </location>
</feature>
<evidence type="ECO:0000313" key="18">
    <source>
        <dbReference type="Proteomes" id="UP000245383"/>
    </source>
</evidence>
<dbReference type="GO" id="GO:0005737">
    <property type="term" value="C:cytoplasm"/>
    <property type="evidence" value="ECO:0007669"/>
    <property type="project" value="TreeGrafter"/>
</dbReference>
<name>A0A2T9YNA1_9FUNG</name>
<evidence type="ECO:0000313" key="17">
    <source>
        <dbReference type="EMBL" id="PVU93744.1"/>
    </source>
</evidence>
<evidence type="ECO:0000256" key="8">
    <source>
        <dbReference type="ARBA" id="ARBA00022842"/>
    </source>
</evidence>
<dbReference type="GO" id="GO:0046872">
    <property type="term" value="F:metal ion binding"/>
    <property type="evidence" value="ECO:0007669"/>
    <property type="project" value="UniProtKB-KW"/>
</dbReference>
<sequence>MYSISDTVDNTTNPPIVVRENQKIQNRIKLFNFFRKKNHKPNSSKKTTDSNHSSESQNSQSNIKSNKNLNKILRKPNLPRKSITPKLPPKNTPRKASALVYENVKVDLDFSDISNIVDLNKVSNDKTLLHIKSPPNSTLEPNSYNKNFELKNSISSNVSGKSPTRVIFDKNQFTLDQKKIPNRSATISSSNPSRKSVYKNNLPLSRSVSAKSNRSVINSYKNNDSKSIAHRDNLNINNGISNFQQSPLQNYQESGECNQIEWPAPESWVVLPNNYRKKSSLAGSFIRGYSSSSEIITEDIIIDDGRQYFLRIYKEDSSFGTFNCKLTTSAADILAMAGRKFFISDISLHCLCLTIANGLSRILKSNEKPAHIFKKTLLSVGYYPQDNIPKRGGEDTSYLFKLTLIKAGITTVSLNYTNILSDPKNINLEAKRLQTIPVPIYTNARLITYLNVAKNPEINLPSDFLQDCTILTDLDLSYCEFSTVPNSLQYLPRLSKINLSNNNLTSLAKVLTKFLIKLNELILKNNSISSLSSDFSRLSRLTVLDLSNNKFKTFPSVLTKIESLTIINLSFNFITSIPESIMYLKNLRIFNMTGNLLKGSLPKGMSHLINLDKVYFELNEITDFEPLANLPNLRKAYLGNNSSKTVEWKSPKIKFIYFSFNKITKFQLGASLQFLSKIDLCSNKLTELPKDVFSSVPRLERLKLDNNLLVALPKCISNLSLLWYLSVTNNLLSSLPKELVNLSSLKHLSAQKNKLKSIFPEIWLMPKLEYINLSSNLIEHFPSPTKFLNSTTFQPSSQSIRSAALAFSSVAQQVKMHKTNKEMKPSALKFSSNRLSDSISSYPNEQNTMDQNVLSKDIKATTSLNKPSRANDYSQPASSDIIGYASSTSLHTITDAVTSKANFANNSQKELKNAIHTKARLSSSCSSEISNKDSLYKKFDSNPNFAKTIGNVSLSNISSKRSSCLVLEDRASIDTQNSSRESLGYKSDNTKNFSPDNNFENPIIVKDKPDKNKADPIAPKRNLPPLSYSLKELNIANNGLEDDFLFLITFLENLTILNVSYNSLFEIPAAAMAGMGKLTELYLSATNISTIPEEDSNNRFWRQMRVLFLNCNRLQSLPSWFAKLSNLTYLNFSHNARLEIVGQRFVGHKLHDNALPDNNAANANNQENRINKYVLGPYTISKDVQEPSPDMSDFFRLKNLKMLGLMGLTVMIPLPEDTALKRVRMTDLFKSIGYGVADSLGNNPFSVTRDMVHSKTFSTHREMLFGVFSTCNCPNVFGAVMTRFVSDSFNSIFRKELNKLDQIYRNKGKANKNDLNSTNTSDHNLVYNNPNHKNSNSSNLETDIDPNSDQSKTKTFFSFDKPSQLITDALRLTFLEINKALGSQMPSWLFSSNLYNRKNNTNQVSVVDPQLSNVRSGNQLNQKLSLDNPLIDNFDFEELKNLDMFTGVTGVVAFIQRQSLYIANVGDSIGILSRRGTPIVMSGNHQISDPEEISRIQRLSGDVLPRGSALSDKNITRGIGCFGSLPYINSEPTVISIQICKDDEFFILGNSALWEYVSYDQAIQTVRNSRRTPSELAAQLRDFAIAYGSKEAIMVMVITLGSAFESSLKKISLSHAVRESILGIRPQNKLSGINEIRIDNTPDSKAFKKNRNIAFGHYSVDLDALEDSIINANSYNAPESNKERRQRLKFGDNSKSSTFGGEVEPPVGEVALVFTDVKNSTAQWDANPAAMREAIIIHNKVMRRLLRIFGGYEVKTEGDAFMVSFSSATKALGWCLAVQLVFLKIEWPSEVLDSEDGKPVYLSYEEYKLLEDSYNNLVDSTEKPNLQSEFEKMLNFDNKIEASELFPKLIYRGLRIRMGIHLGTPVCEEDPITGRMDYFGPMVNRSSRVSGAADGGQIYISHEVTEEVNALTELFAIAHDQKITDMSKLISDPILAKDVQMLWNFGMEYRIVGERKLKGLETPETLSIVYPNSLKGRFIYNEDILKPQKKLGVGMSNSGVSEKDGIGLLPLVQSISPSASPGNSVNQKSNTPQFLPKLEKKLSDSFLPQEPLFRSVTHSGYTKKQYMSQTLNGNANISSPIIKPITKMKKPEFLTAVKPPTPKKEKLLVKTSPGIIQSNTGLKINSSGHRSFSTTDAHYLYESRSADISNLHTGFDIMYKIPSNKIRRNNSLIPAHSIKSFKSISTNSLEINKLLGKPNSSNTNDKVDDLDSASIIIKSNESGVSPLLQIDHQKKNFIDYNVSPLLLSEYKSKSSHLSLIEYKSSSSNTSTKSIPLSKTPKFSEYDVGKTKIDSNIQNIAFPNLNDSPQTANSYFNSKNLSLNQQNNFATLDKFKNYDINSNSSKKLFDSNLDLLCQDDIIPVKNISENEVYGSSQNSPLVFGQNSVLVSNSLYSRENTALQIFEPNRGSIVLGSGLQNLKLNKYRKEIGYQTAENICVGSLAKTVLNNITFPSDKVSLLNKISNLVLVFDNKNKDSNIVLLPGLYDQANFMKIIPPVENDDKNQQDQKVEDQKNESSNSYNDINQFQSYNQEGNQNQISNKDLKECLEYMNILANRCEHLASHALRCKLHDNQDNLKFGSFLDKFLLCSNFNPDLYTQLPKLFFSLTENNENNVYEHTNEHTVLFVSLVNRIDATDDLPLPSAKRTRFEYSIAASPMLFGIYINDIFNGVTDVSVPGMKDRITGLLFSDDL</sequence>
<dbReference type="STRING" id="133385.A0A2T9YNA1"/>
<comment type="similarity">
    <text evidence="2">Belongs to the adenylyl cyclase class-3 family.</text>
</comment>
<comment type="caution">
    <text evidence="17">The sequence shown here is derived from an EMBL/GenBank/DDBJ whole genome shotgun (WGS) entry which is preliminary data.</text>
</comment>
<keyword evidence="8" id="KW-0460">Magnesium</keyword>
<feature type="domain" description="Ras-associating" evidence="15">
    <location>
        <begin position="306"/>
        <end position="405"/>
    </location>
</feature>
<feature type="compositionally biased region" description="Polar residues" evidence="13">
    <location>
        <begin position="1313"/>
        <end position="1327"/>
    </location>
</feature>
<dbReference type="PROSITE" id="PS50200">
    <property type="entry name" value="RA"/>
    <property type="match status" value="1"/>
</dbReference>
<dbReference type="PROSITE" id="PS50125">
    <property type="entry name" value="GUANYLATE_CYCLASE_2"/>
    <property type="match status" value="1"/>
</dbReference>
<dbReference type="CDD" id="cd07302">
    <property type="entry name" value="CHD"/>
    <property type="match status" value="1"/>
</dbReference>
<feature type="region of interest" description="Disordered" evidence="13">
    <location>
        <begin position="180"/>
        <end position="199"/>
    </location>
</feature>
<evidence type="ECO:0000256" key="4">
    <source>
        <dbReference type="ARBA" id="ARBA00021420"/>
    </source>
</evidence>
<organism evidence="17 18">
    <name type="scientific">Smittium simulii</name>
    <dbReference type="NCBI Taxonomy" id="133385"/>
    <lineage>
        <taxon>Eukaryota</taxon>
        <taxon>Fungi</taxon>
        <taxon>Fungi incertae sedis</taxon>
        <taxon>Zoopagomycota</taxon>
        <taxon>Kickxellomycotina</taxon>
        <taxon>Harpellomycetes</taxon>
        <taxon>Harpellales</taxon>
        <taxon>Legeriomycetaceae</taxon>
        <taxon>Smittium</taxon>
    </lineage>
</organism>
<dbReference type="GO" id="GO:0006171">
    <property type="term" value="P:cAMP biosynthetic process"/>
    <property type="evidence" value="ECO:0007669"/>
    <property type="project" value="UniProtKB-KW"/>
</dbReference>
<dbReference type="InterPro" id="IPR003591">
    <property type="entry name" value="Leu-rich_rpt_typical-subtyp"/>
</dbReference>
<feature type="domain" description="PPM-type phosphatase" evidence="16">
    <location>
        <begin position="1233"/>
        <end position="1600"/>
    </location>
</feature>